<reference evidence="3" key="2">
    <citation type="submission" date="2021-09" db="EMBL/GenBank/DDBJ databases">
        <authorList>
            <person name="Jia N."/>
            <person name="Wang J."/>
            <person name="Shi W."/>
            <person name="Du L."/>
            <person name="Sun Y."/>
            <person name="Zhan W."/>
            <person name="Jiang J."/>
            <person name="Wang Q."/>
            <person name="Zhang B."/>
            <person name="Ji P."/>
            <person name="Sakyi L.B."/>
            <person name="Cui X."/>
            <person name="Yuan T."/>
            <person name="Jiang B."/>
            <person name="Yang W."/>
            <person name="Lam T.T.-Y."/>
            <person name="Chang Q."/>
            <person name="Ding S."/>
            <person name="Wang X."/>
            <person name="Zhu J."/>
            <person name="Ruan X."/>
            <person name="Zhao L."/>
            <person name="Wei J."/>
            <person name="Que T."/>
            <person name="Du C."/>
            <person name="Cheng J."/>
            <person name="Dai P."/>
            <person name="Han X."/>
            <person name="Huang E."/>
            <person name="Gao Y."/>
            <person name="Liu J."/>
            <person name="Shao H."/>
            <person name="Ye R."/>
            <person name="Li L."/>
            <person name="Wei W."/>
            <person name="Wang X."/>
            <person name="Wang C."/>
            <person name="Huo Q."/>
            <person name="Li W."/>
            <person name="Guo W."/>
            <person name="Chen H."/>
            <person name="Chen S."/>
            <person name="Zhou L."/>
            <person name="Zhou L."/>
            <person name="Ni X."/>
            <person name="Tian J."/>
            <person name="Zhou Y."/>
            <person name="Sheng Y."/>
            <person name="Liu T."/>
            <person name="Pan Y."/>
            <person name="Xia L."/>
            <person name="Li J."/>
            <person name="Zhao F."/>
            <person name="Cao W."/>
        </authorList>
    </citation>
    <scope>NUCLEOTIDE SEQUENCE</scope>
    <source>
        <strain evidence="3">Rsan-2018</strain>
        <tissue evidence="3">Larvae</tissue>
    </source>
</reference>
<evidence type="ECO:0000313" key="3">
    <source>
        <dbReference type="EMBL" id="KAH7963647.1"/>
    </source>
</evidence>
<dbReference type="InterPro" id="IPR026082">
    <property type="entry name" value="ABCA"/>
</dbReference>
<dbReference type="GO" id="GO:0140359">
    <property type="term" value="F:ABC-type transporter activity"/>
    <property type="evidence" value="ECO:0007669"/>
    <property type="project" value="InterPro"/>
</dbReference>
<dbReference type="Pfam" id="PF00005">
    <property type="entry name" value="ABC_tran"/>
    <property type="match status" value="1"/>
</dbReference>
<dbReference type="InterPro" id="IPR027417">
    <property type="entry name" value="P-loop_NTPase"/>
</dbReference>
<dbReference type="SUPFAM" id="SSF52540">
    <property type="entry name" value="P-loop containing nucleoside triphosphate hydrolases"/>
    <property type="match status" value="1"/>
</dbReference>
<dbReference type="InterPro" id="IPR003439">
    <property type="entry name" value="ABC_transporter-like_ATP-bd"/>
</dbReference>
<dbReference type="GO" id="GO:0005319">
    <property type="term" value="F:lipid transporter activity"/>
    <property type="evidence" value="ECO:0007669"/>
    <property type="project" value="TreeGrafter"/>
</dbReference>
<dbReference type="Proteomes" id="UP000821837">
    <property type="component" value="Chromosome 3"/>
</dbReference>
<dbReference type="Gene3D" id="3.40.50.300">
    <property type="entry name" value="P-loop containing nucleotide triphosphate hydrolases"/>
    <property type="match status" value="1"/>
</dbReference>
<dbReference type="EMBL" id="JABSTV010001249">
    <property type="protein sequence ID" value="KAH7963647.1"/>
    <property type="molecule type" value="Genomic_DNA"/>
</dbReference>
<feature type="domain" description="ABC transporter" evidence="2">
    <location>
        <begin position="71"/>
        <end position="112"/>
    </location>
</feature>
<evidence type="ECO:0000313" key="4">
    <source>
        <dbReference type="Proteomes" id="UP000821837"/>
    </source>
</evidence>
<dbReference type="AlphaFoldDB" id="A0A9D4Q3G4"/>
<name>A0A9D4Q3G4_RHISA</name>
<keyword evidence="4" id="KW-1185">Reference proteome</keyword>
<organism evidence="3 4">
    <name type="scientific">Rhipicephalus sanguineus</name>
    <name type="common">Brown dog tick</name>
    <name type="synonym">Ixodes sanguineus</name>
    <dbReference type="NCBI Taxonomy" id="34632"/>
    <lineage>
        <taxon>Eukaryota</taxon>
        <taxon>Metazoa</taxon>
        <taxon>Ecdysozoa</taxon>
        <taxon>Arthropoda</taxon>
        <taxon>Chelicerata</taxon>
        <taxon>Arachnida</taxon>
        <taxon>Acari</taxon>
        <taxon>Parasitiformes</taxon>
        <taxon>Ixodida</taxon>
        <taxon>Ixodoidea</taxon>
        <taxon>Ixodidae</taxon>
        <taxon>Rhipicephalinae</taxon>
        <taxon>Rhipicephalus</taxon>
        <taxon>Rhipicephalus</taxon>
    </lineage>
</organism>
<feature type="chain" id="PRO_5039249399" description="ABC transporter domain-containing protein" evidence="1">
    <location>
        <begin position="18"/>
        <end position="128"/>
    </location>
</feature>
<reference evidence="3" key="1">
    <citation type="journal article" date="2020" name="Cell">
        <title>Large-Scale Comparative Analyses of Tick Genomes Elucidate Their Genetic Diversity and Vector Capacities.</title>
        <authorList>
            <consortium name="Tick Genome and Microbiome Consortium (TIGMIC)"/>
            <person name="Jia N."/>
            <person name="Wang J."/>
            <person name="Shi W."/>
            <person name="Du L."/>
            <person name="Sun Y."/>
            <person name="Zhan W."/>
            <person name="Jiang J.F."/>
            <person name="Wang Q."/>
            <person name="Zhang B."/>
            <person name="Ji P."/>
            <person name="Bell-Sakyi L."/>
            <person name="Cui X.M."/>
            <person name="Yuan T.T."/>
            <person name="Jiang B.G."/>
            <person name="Yang W.F."/>
            <person name="Lam T.T."/>
            <person name="Chang Q.C."/>
            <person name="Ding S.J."/>
            <person name="Wang X.J."/>
            <person name="Zhu J.G."/>
            <person name="Ruan X.D."/>
            <person name="Zhao L."/>
            <person name="Wei J.T."/>
            <person name="Ye R.Z."/>
            <person name="Que T.C."/>
            <person name="Du C.H."/>
            <person name="Zhou Y.H."/>
            <person name="Cheng J.X."/>
            <person name="Dai P.F."/>
            <person name="Guo W.B."/>
            <person name="Han X.H."/>
            <person name="Huang E.J."/>
            <person name="Li L.F."/>
            <person name="Wei W."/>
            <person name="Gao Y.C."/>
            <person name="Liu J.Z."/>
            <person name="Shao H.Z."/>
            <person name="Wang X."/>
            <person name="Wang C.C."/>
            <person name="Yang T.C."/>
            <person name="Huo Q.B."/>
            <person name="Li W."/>
            <person name="Chen H.Y."/>
            <person name="Chen S.E."/>
            <person name="Zhou L.G."/>
            <person name="Ni X.B."/>
            <person name="Tian J.H."/>
            <person name="Sheng Y."/>
            <person name="Liu T."/>
            <person name="Pan Y.S."/>
            <person name="Xia L.Y."/>
            <person name="Li J."/>
            <person name="Zhao F."/>
            <person name="Cao W.C."/>
        </authorList>
    </citation>
    <scope>NUCLEOTIDE SEQUENCE</scope>
    <source>
        <strain evidence="3">Rsan-2018</strain>
    </source>
</reference>
<feature type="signal peptide" evidence="1">
    <location>
        <begin position="1"/>
        <end position="17"/>
    </location>
</feature>
<dbReference type="GO" id="GO:0005524">
    <property type="term" value="F:ATP binding"/>
    <property type="evidence" value="ECO:0007669"/>
    <property type="project" value="InterPro"/>
</dbReference>
<evidence type="ECO:0000256" key="1">
    <source>
        <dbReference type="SAM" id="SignalP"/>
    </source>
</evidence>
<proteinExistence type="predicted"/>
<evidence type="ECO:0000259" key="2">
    <source>
        <dbReference type="Pfam" id="PF00005"/>
    </source>
</evidence>
<gene>
    <name evidence="3" type="ORF">HPB52_022315</name>
</gene>
<keyword evidence="1" id="KW-0732">Signal</keyword>
<dbReference type="PANTHER" id="PTHR19229:SF250">
    <property type="entry name" value="ABC TRANSPORTER DOMAIN-CONTAINING PROTEIN-RELATED"/>
    <property type="match status" value="1"/>
</dbReference>
<dbReference type="PANTHER" id="PTHR19229">
    <property type="entry name" value="ATP-BINDING CASSETTE TRANSPORTER SUBFAMILY A ABCA"/>
    <property type="match status" value="1"/>
</dbReference>
<accession>A0A9D4Q3G4</accession>
<protein>
    <recommendedName>
        <fullName evidence="2">ABC transporter domain-containing protein</fullName>
    </recommendedName>
</protein>
<dbReference type="GO" id="GO:0016887">
    <property type="term" value="F:ATP hydrolysis activity"/>
    <property type="evidence" value="ECO:0007669"/>
    <property type="project" value="InterPro"/>
</dbReference>
<sequence>MILFAILCASPALITRAFRRISGAGEGDAAAEGVTAERLAVEKACVEGGDKTEYALVINGLSRFFGDAEVVKNASLAVRPGECLGLLGDNGSGKTTLLSMIAAIVPPSGGECYPKAGGVSGDEQKVTY</sequence>
<dbReference type="GO" id="GO:0016020">
    <property type="term" value="C:membrane"/>
    <property type="evidence" value="ECO:0007669"/>
    <property type="project" value="InterPro"/>
</dbReference>
<comment type="caution">
    <text evidence="3">The sequence shown here is derived from an EMBL/GenBank/DDBJ whole genome shotgun (WGS) entry which is preliminary data.</text>
</comment>